<evidence type="ECO:0000256" key="5">
    <source>
        <dbReference type="ARBA" id="ARBA00024227"/>
    </source>
</evidence>
<proteinExistence type="predicted"/>
<dbReference type="NCBIfam" id="TIGR00121">
    <property type="entry name" value="birA_ligase"/>
    <property type="match status" value="1"/>
</dbReference>
<dbReference type="EC" id="6.3.4.15" evidence="5"/>
<protein>
    <recommendedName>
        <fullName evidence="5">biotin--[biotin carboxyl-carrier protein] ligase</fullName>
        <ecNumber evidence="5">6.3.4.15</ecNumber>
    </recommendedName>
</protein>
<dbReference type="Gene3D" id="2.30.30.100">
    <property type="match status" value="1"/>
</dbReference>
<dbReference type="Proteomes" id="UP000008922">
    <property type="component" value="Chromosome"/>
</dbReference>
<evidence type="ECO:0000259" key="6">
    <source>
        <dbReference type="PROSITE" id="PS51733"/>
    </source>
</evidence>
<reference evidence="7 8" key="1">
    <citation type="submission" date="2010-12" db="EMBL/GenBank/DDBJ databases">
        <title>Whole genome sequence of Anaerolinea thermophila UNI-1.</title>
        <authorList>
            <person name="Narita-Yamada S."/>
            <person name="Kishi E."/>
            <person name="Watanabe Y."/>
            <person name="Takasaki K."/>
            <person name="Ankai A."/>
            <person name="Oguchi A."/>
            <person name="Fukui S."/>
            <person name="Takahashi M."/>
            <person name="Yashiro I."/>
            <person name="Hosoyama A."/>
            <person name="Sekiguchi Y."/>
            <person name="Hanada S."/>
            <person name="Fujita N."/>
        </authorList>
    </citation>
    <scope>NUCLEOTIDE SEQUENCE [LARGE SCALE GENOMIC DNA]</scope>
    <source>
        <strain evidence="8">DSM 14523 / JCM 11388 / NBRC 100420 / UNI-1</strain>
    </source>
</reference>
<dbReference type="GO" id="GO:0005524">
    <property type="term" value="F:ATP binding"/>
    <property type="evidence" value="ECO:0007669"/>
    <property type="project" value="UniProtKB-KW"/>
</dbReference>
<gene>
    <name evidence="7" type="ordered locus">ANT_18900</name>
</gene>
<keyword evidence="8" id="KW-1185">Reference proteome</keyword>
<dbReference type="Gene3D" id="3.30.930.10">
    <property type="entry name" value="Bira Bifunctional Protein, Domain 2"/>
    <property type="match status" value="1"/>
</dbReference>
<dbReference type="InterPro" id="IPR004143">
    <property type="entry name" value="BPL_LPL_catalytic"/>
</dbReference>
<dbReference type="PROSITE" id="PS51733">
    <property type="entry name" value="BPL_LPL_CATALYTIC"/>
    <property type="match status" value="1"/>
</dbReference>
<dbReference type="InterPro" id="IPR004408">
    <property type="entry name" value="Biotin_CoA_COase_ligase"/>
</dbReference>
<dbReference type="RefSeq" id="WP_013560293.1">
    <property type="nucleotide sequence ID" value="NC_014960.1"/>
</dbReference>
<keyword evidence="1 7" id="KW-0436">Ligase</keyword>
<dbReference type="PANTHER" id="PTHR12835">
    <property type="entry name" value="BIOTIN PROTEIN LIGASE"/>
    <property type="match status" value="1"/>
</dbReference>
<feature type="domain" description="BPL/LPL catalytic" evidence="6">
    <location>
        <begin position="16"/>
        <end position="194"/>
    </location>
</feature>
<dbReference type="HOGENOM" id="CLU_051096_3_0_0"/>
<name>E8N652_ANATU</name>
<evidence type="ECO:0000256" key="4">
    <source>
        <dbReference type="ARBA" id="ARBA00023267"/>
    </source>
</evidence>
<dbReference type="OrthoDB" id="9807064at2"/>
<dbReference type="EMBL" id="AP012029">
    <property type="protein sequence ID" value="BAJ63916.1"/>
    <property type="molecule type" value="Genomic_DNA"/>
</dbReference>
<dbReference type="InterPro" id="IPR003142">
    <property type="entry name" value="BPL_C"/>
</dbReference>
<dbReference type="Pfam" id="PF03099">
    <property type="entry name" value="BPL_LplA_LipB"/>
    <property type="match status" value="1"/>
</dbReference>
<dbReference type="SUPFAM" id="SSF55681">
    <property type="entry name" value="Class II aaRS and biotin synthetases"/>
    <property type="match status" value="1"/>
</dbReference>
<dbReference type="AlphaFoldDB" id="E8N652"/>
<dbReference type="eggNOG" id="COG0340">
    <property type="taxonomic scope" value="Bacteria"/>
</dbReference>
<keyword evidence="4" id="KW-0092">Biotin</keyword>
<keyword evidence="2" id="KW-0547">Nucleotide-binding</keyword>
<evidence type="ECO:0000256" key="1">
    <source>
        <dbReference type="ARBA" id="ARBA00022598"/>
    </source>
</evidence>
<accession>E8N652</accession>
<dbReference type="FunCoup" id="E8N652">
    <property type="interactions" value="354"/>
</dbReference>
<evidence type="ECO:0000256" key="3">
    <source>
        <dbReference type="ARBA" id="ARBA00022840"/>
    </source>
</evidence>
<dbReference type="PANTHER" id="PTHR12835:SF5">
    <property type="entry name" value="BIOTIN--PROTEIN LIGASE"/>
    <property type="match status" value="1"/>
</dbReference>
<evidence type="ECO:0000256" key="2">
    <source>
        <dbReference type="ARBA" id="ARBA00022741"/>
    </source>
</evidence>
<dbReference type="GO" id="GO:0005737">
    <property type="term" value="C:cytoplasm"/>
    <property type="evidence" value="ECO:0007669"/>
    <property type="project" value="TreeGrafter"/>
</dbReference>
<dbReference type="InParanoid" id="E8N652"/>
<dbReference type="GO" id="GO:0004077">
    <property type="term" value="F:biotin--[biotin carboxyl-carrier protein] ligase activity"/>
    <property type="evidence" value="ECO:0007669"/>
    <property type="project" value="UniProtKB-EC"/>
</dbReference>
<keyword evidence="3" id="KW-0067">ATP-binding</keyword>
<organism evidence="7 8">
    <name type="scientific">Anaerolinea thermophila (strain DSM 14523 / JCM 11388 / NBRC 100420 / UNI-1)</name>
    <dbReference type="NCBI Taxonomy" id="926569"/>
    <lineage>
        <taxon>Bacteria</taxon>
        <taxon>Bacillati</taxon>
        <taxon>Chloroflexota</taxon>
        <taxon>Anaerolineae</taxon>
        <taxon>Anaerolineales</taxon>
        <taxon>Anaerolineaceae</taxon>
        <taxon>Anaerolinea</taxon>
    </lineage>
</organism>
<sequence>MDVETIRARLSALPISEIQYLPETYSTNDDAMAWAQAGAPEGVVVIADKQLKGRGRLGRMWVTQPGTSLAFSMIFRPTLEEIEKLSLFSPLGALAVAVALEDLGLSPEIKWPNDVLLSRKKVCGVLAETVWMGSHINGVVLGIGINVATGSVPDSNMLLFPATCVESELGKPVDRLSLLESVLRHLIEWRKQIRTERFIEEWKKRLAFLGEKVTVQKPDGEITGRFQDVDEHGALVLSVEEQYHTIFAGDVKLRPLEE</sequence>
<dbReference type="SUPFAM" id="SSF50037">
    <property type="entry name" value="C-terminal domain of transcriptional repressors"/>
    <property type="match status" value="1"/>
</dbReference>
<evidence type="ECO:0000313" key="7">
    <source>
        <dbReference type="EMBL" id="BAJ63916.1"/>
    </source>
</evidence>
<evidence type="ECO:0000313" key="8">
    <source>
        <dbReference type="Proteomes" id="UP000008922"/>
    </source>
</evidence>
<dbReference type="STRING" id="926569.ANT_18900"/>
<dbReference type="CDD" id="cd16442">
    <property type="entry name" value="BPL"/>
    <property type="match status" value="1"/>
</dbReference>
<dbReference type="InterPro" id="IPR008988">
    <property type="entry name" value="Transcriptional_repressor_C"/>
</dbReference>
<dbReference type="InterPro" id="IPR045864">
    <property type="entry name" value="aa-tRNA-synth_II/BPL/LPL"/>
</dbReference>
<dbReference type="KEGG" id="atm:ANT_18900"/>
<dbReference type="Pfam" id="PF02237">
    <property type="entry name" value="BPL_C"/>
    <property type="match status" value="1"/>
</dbReference>